<evidence type="ECO:0000256" key="1">
    <source>
        <dbReference type="SAM" id="MobiDB-lite"/>
    </source>
</evidence>
<dbReference type="EMBL" id="KZ857412">
    <property type="protein sequence ID" value="RDX48407.1"/>
    <property type="molecule type" value="Genomic_DNA"/>
</dbReference>
<feature type="compositionally biased region" description="Low complexity" evidence="1">
    <location>
        <begin position="106"/>
        <end position="117"/>
    </location>
</feature>
<feature type="region of interest" description="Disordered" evidence="1">
    <location>
        <begin position="90"/>
        <end position="129"/>
    </location>
</feature>
<sequence>NSSGAETVQEMEGAELMTSLKQASESVYCKLMRAKSKETWIQGEKELRGTRIGGAAHTERDHRWKAKNDDVEKAVIRDSDEAQRFQAFFQQTHPSSSPSPPEPRDPSVQAQTAAVTARQESDTAFVRSQ</sequence>
<evidence type="ECO:0000313" key="3">
    <source>
        <dbReference type="Proteomes" id="UP000256964"/>
    </source>
</evidence>
<feature type="non-terminal residue" evidence="2">
    <location>
        <position position="129"/>
    </location>
</feature>
<accession>A0A371D7A0</accession>
<protein>
    <submittedName>
        <fullName evidence="2">Uncharacterized protein</fullName>
    </submittedName>
</protein>
<organism evidence="2 3">
    <name type="scientific">Lentinus brumalis</name>
    <dbReference type="NCBI Taxonomy" id="2498619"/>
    <lineage>
        <taxon>Eukaryota</taxon>
        <taxon>Fungi</taxon>
        <taxon>Dikarya</taxon>
        <taxon>Basidiomycota</taxon>
        <taxon>Agaricomycotina</taxon>
        <taxon>Agaricomycetes</taxon>
        <taxon>Polyporales</taxon>
        <taxon>Polyporaceae</taxon>
        <taxon>Lentinus</taxon>
    </lineage>
</organism>
<reference evidence="2 3" key="1">
    <citation type="journal article" date="2018" name="Biotechnol. Biofuels">
        <title>Integrative visual omics of the white-rot fungus Polyporus brumalis exposes the biotechnological potential of its oxidative enzymes for delignifying raw plant biomass.</title>
        <authorList>
            <person name="Miyauchi S."/>
            <person name="Rancon A."/>
            <person name="Drula E."/>
            <person name="Hage H."/>
            <person name="Chaduli D."/>
            <person name="Favel A."/>
            <person name="Grisel S."/>
            <person name="Henrissat B."/>
            <person name="Herpoel-Gimbert I."/>
            <person name="Ruiz-Duenas F.J."/>
            <person name="Chevret D."/>
            <person name="Hainaut M."/>
            <person name="Lin J."/>
            <person name="Wang M."/>
            <person name="Pangilinan J."/>
            <person name="Lipzen A."/>
            <person name="Lesage-Meessen L."/>
            <person name="Navarro D."/>
            <person name="Riley R."/>
            <person name="Grigoriev I.V."/>
            <person name="Zhou S."/>
            <person name="Raouche S."/>
            <person name="Rosso M.N."/>
        </authorList>
    </citation>
    <scope>NUCLEOTIDE SEQUENCE [LARGE SCALE GENOMIC DNA]</scope>
    <source>
        <strain evidence="2 3">BRFM 1820</strain>
    </source>
</reference>
<dbReference type="AlphaFoldDB" id="A0A371D7A0"/>
<keyword evidence="3" id="KW-1185">Reference proteome</keyword>
<gene>
    <name evidence="2" type="ORF">OH76DRAFT_1313803</name>
</gene>
<dbReference type="Proteomes" id="UP000256964">
    <property type="component" value="Unassembled WGS sequence"/>
</dbReference>
<proteinExistence type="predicted"/>
<evidence type="ECO:0000313" key="2">
    <source>
        <dbReference type="EMBL" id="RDX48407.1"/>
    </source>
</evidence>
<dbReference type="OrthoDB" id="10457210at2759"/>
<feature type="non-terminal residue" evidence="2">
    <location>
        <position position="1"/>
    </location>
</feature>
<name>A0A371D7A0_9APHY</name>